<gene>
    <name evidence="3" type="ORF">F0L68_13600</name>
</gene>
<dbReference type="InterPro" id="IPR002035">
    <property type="entry name" value="VWF_A"/>
</dbReference>
<dbReference type="Proteomes" id="UP000323454">
    <property type="component" value="Unassembled WGS sequence"/>
</dbReference>
<keyword evidence="1" id="KW-0812">Transmembrane</keyword>
<keyword evidence="1" id="KW-1133">Transmembrane helix</keyword>
<dbReference type="PROSITE" id="PS50234">
    <property type="entry name" value="VWFA"/>
    <property type="match status" value="1"/>
</dbReference>
<dbReference type="Pfam" id="PF00092">
    <property type="entry name" value="VWA"/>
    <property type="match status" value="1"/>
</dbReference>
<accession>A0A5B2XGY6</accession>
<dbReference type="SMART" id="SM00327">
    <property type="entry name" value="VWA"/>
    <property type="match status" value="1"/>
</dbReference>
<dbReference type="InterPro" id="IPR036465">
    <property type="entry name" value="vWFA_dom_sf"/>
</dbReference>
<feature type="transmembrane region" description="Helical" evidence="1">
    <location>
        <begin position="16"/>
        <end position="37"/>
    </location>
</feature>
<dbReference type="SUPFAM" id="SSF53300">
    <property type="entry name" value="vWA-like"/>
    <property type="match status" value="1"/>
</dbReference>
<dbReference type="RefSeq" id="WP_149849888.1">
    <property type="nucleotide sequence ID" value="NZ_VUOB01000022.1"/>
</dbReference>
<evidence type="ECO:0000256" key="1">
    <source>
        <dbReference type="SAM" id="Phobius"/>
    </source>
</evidence>
<dbReference type="AlphaFoldDB" id="A0A5B2XGY6"/>
<evidence type="ECO:0000259" key="2">
    <source>
        <dbReference type="PROSITE" id="PS50234"/>
    </source>
</evidence>
<dbReference type="Pfam" id="PF13531">
    <property type="entry name" value="SBP_bac_11"/>
    <property type="match status" value="1"/>
</dbReference>
<dbReference type="OrthoDB" id="5621159at2"/>
<organism evidence="3 4">
    <name type="scientific">Solihabitans fulvus</name>
    <dbReference type="NCBI Taxonomy" id="1892852"/>
    <lineage>
        <taxon>Bacteria</taxon>
        <taxon>Bacillati</taxon>
        <taxon>Actinomycetota</taxon>
        <taxon>Actinomycetes</taxon>
        <taxon>Pseudonocardiales</taxon>
        <taxon>Pseudonocardiaceae</taxon>
        <taxon>Solihabitans</taxon>
    </lineage>
</organism>
<sequence>MPTGHRPERPRRLRRVLLPIGALVGVVAAVAVTIVALKATSGRTCTGLLSLQVVVAPSTEGVVRQAADTFKASQPIVDGKCVQVQVNARSSADVARELPTTQINPPALWLSDSSLWPQQVVADAVPGSPTLDIRPSLATSPLVVAASAPSAGKLGWPVSQVSWQRIIDGSVPAVLSDPTTTTEGLLTLTLMRGLLGNPDGTPKAELVDALLRIGRSTLTTVQDGFGKVSQGPDTAPVFTATEQSVLATNRQAGKREAVAVYPQEGTVSLDHPLVRVTRATEPPGTGEAANAFEQVLRSSDTAKRFADAGFRDTKGAAPTSWRDADGVRGDLPRTLPAPNAKQVSELLKTWTVLNLDARMLTVLDVSAPTKQKAPTGQSKVELERDAALRALGMLPDTTQIGLWAFSTQQTPTTDWTELVGLGPLGEQVGAGPRRAALQSGLTRLPSLVKGGSALFDTTLAAVQSVRRAYDPVKVNSVVLITNGRNDNPQGIDLPTLLDRLRAQVDKARPLPVITIGIGPDADMDALRQIASITGGKAYQAQEPGDIQNVLLDAMSQRSCRPNC</sequence>
<evidence type="ECO:0000313" key="3">
    <source>
        <dbReference type="EMBL" id="KAA2262305.1"/>
    </source>
</evidence>
<dbReference type="SUPFAM" id="SSF53850">
    <property type="entry name" value="Periplasmic binding protein-like II"/>
    <property type="match status" value="1"/>
</dbReference>
<keyword evidence="4" id="KW-1185">Reference proteome</keyword>
<evidence type="ECO:0000313" key="4">
    <source>
        <dbReference type="Proteomes" id="UP000323454"/>
    </source>
</evidence>
<feature type="domain" description="VWFA" evidence="2">
    <location>
        <begin position="358"/>
        <end position="554"/>
    </location>
</feature>
<dbReference type="EMBL" id="VUOB01000022">
    <property type="protein sequence ID" value="KAA2262305.1"/>
    <property type="molecule type" value="Genomic_DNA"/>
</dbReference>
<keyword evidence="1" id="KW-0472">Membrane</keyword>
<reference evidence="3 4" key="2">
    <citation type="submission" date="2019-09" db="EMBL/GenBank/DDBJ databases">
        <authorList>
            <person name="Jin C."/>
        </authorList>
    </citation>
    <scope>NUCLEOTIDE SEQUENCE [LARGE SCALE GENOMIC DNA]</scope>
    <source>
        <strain evidence="3 4">AN110305</strain>
    </source>
</reference>
<reference evidence="3 4" key="1">
    <citation type="submission" date="2019-09" db="EMBL/GenBank/DDBJ databases">
        <title>Goodfellowia gen. nov., a new genus of the Pseudonocardineae related to Actinoalloteichus, containing Goodfellowia coeruleoviolacea gen. nov., comb. nov. gen. nov., comb. nov.</title>
        <authorList>
            <person name="Labeda D."/>
        </authorList>
    </citation>
    <scope>NUCLEOTIDE SEQUENCE [LARGE SCALE GENOMIC DNA]</scope>
    <source>
        <strain evidence="3 4">AN110305</strain>
    </source>
</reference>
<dbReference type="Gene3D" id="3.40.50.410">
    <property type="entry name" value="von Willebrand factor, type A domain"/>
    <property type="match status" value="1"/>
</dbReference>
<name>A0A5B2XGY6_9PSEU</name>
<comment type="caution">
    <text evidence="3">The sequence shown here is derived from an EMBL/GenBank/DDBJ whole genome shotgun (WGS) entry which is preliminary data.</text>
</comment>
<proteinExistence type="predicted"/>
<protein>
    <submittedName>
        <fullName evidence="3">VWA domain-containing protein</fullName>
    </submittedName>
</protein>